<protein>
    <submittedName>
        <fullName evidence="2">Uncharacterized protein</fullName>
    </submittedName>
</protein>
<evidence type="ECO:0000313" key="3">
    <source>
        <dbReference type="Proteomes" id="UP001187343"/>
    </source>
</evidence>
<reference evidence="2" key="1">
    <citation type="submission" date="2023-08" db="EMBL/GenBank/DDBJ databases">
        <title>Chromosome-level Genome Assembly of mud carp (Cirrhinus molitorella).</title>
        <authorList>
            <person name="Liu H."/>
        </authorList>
    </citation>
    <scope>NUCLEOTIDE SEQUENCE</scope>
    <source>
        <strain evidence="2">Prfri</strain>
        <tissue evidence="2">Muscle</tissue>
    </source>
</reference>
<proteinExistence type="predicted"/>
<accession>A0AA88NY44</accession>
<feature type="compositionally biased region" description="Polar residues" evidence="1">
    <location>
        <begin position="96"/>
        <end position="110"/>
    </location>
</feature>
<sequence>MAPHKGRRHYVLFQSSVRAQSADLDITNRDTDAAVKLFLCMTEGGAERQAARPELTLGDTQACPRSARAGMSISTQHASGASLAPPPSERHIDPISKSNGLPPSERQVTYSQANCVCSDRVSA</sequence>
<organism evidence="2 3">
    <name type="scientific">Cirrhinus molitorella</name>
    <name type="common">mud carp</name>
    <dbReference type="NCBI Taxonomy" id="172907"/>
    <lineage>
        <taxon>Eukaryota</taxon>
        <taxon>Metazoa</taxon>
        <taxon>Chordata</taxon>
        <taxon>Craniata</taxon>
        <taxon>Vertebrata</taxon>
        <taxon>Euteleostomi</taxon>
        <taxon>Actinopterygii</taxon>
        <taxon>Neopterygii</taxon>
        <taxon>Teleostei</taxon>
        <taxon>Ostariophysi</taxon>
        <taxon>Cypriniformes</taxon>
        <taxon>Cyprinidae</taxon>
        <taxon>Labeoninae</taxon>
        <taxon>Labeonini</taxon>
        <taxon>Cirrhinus</taxon>
    </lineage>
</organism>
<keyword evidence="3" id="KW-1185">Reference proteome</keyword>
<feature type="region of interest" description="Disordered" evidence="1">
    <location>
        <begin position="71"/>
        <end position="110"/>
    </location>
</feature>
<gene>
    <name evidence="2" type="ORF">Q8A67_024204</name>
</gene>
<dbReference type="AlphaFoldDB" id="A0AA88NY44"/>
<dbReference type="EMBL" id="JAUYZG010000024">
    <property type="protein sequence ID" value="KAK2869812.1"/>
    <property type="molecule type" value="Genomic_DNA"/>
</dbReference>
<evidence type="ECO:0000313" key="2">
    <source>
        <dbReference type="EMBL" id="KAK2869812.1"/>
    </source>
</evidence>
<name>A0AA88NY44_9TELE</name>
<comment type="caution">
    <text evidence="2">The sequence shown here is derived from an EMBL/GenBank/DDBJ whole genome shotgun (WGS) entry which is preliminary data.</text>
</comment>
<dbReference type="Proteomes" id="UP001187343">
    <property type="component" value="Unassembled WGS sequence"/>
</dbReference>
<evidence type="ECO:0000256" key="1">
    <source>
        <dbReference type="SAM" id="MobiDB-lite"/>
    </source>
</evidence>